<name>A0A6G1U0S8_9BACT</name>
<sequence length="179" mass="19038">MLLFKLVKCANSLIKKAFGKFYARPVVTHTIGIAELAEHMASHNTPFSAGTIRGILTDMVVCVRELVMQNVAVKIENLAIFSIGIRPKKGADSEEEFSVANHIDGVRLRARATGKFSNNQLDLEATLKNVKDLTKKKESKTPGSDPGTDSGSNTGSDSGNQSGSDSGKEQGSDSGDVGL</sequence>
<dbReference type="EMBL" id="VZCB01000046">
    <property type="protein sequence ID" value="MQN80418.1"/>
    <property type="molecule type" value="Genomic_DNA"/>
</dbReference>
<proteinExistence type="predicted"/>
<gene>
    <name evidence="3" type="ORF">F7D73_05530</name>
</gene>
<reference evidence="3 4" key="1">
    <citation type="submission" date="2019-09" db="EMBL/GenBank/DDBJ databases">
        <title>Distinct polysaccharide growth profiles of human intestinal Prevotella copri isolates.</title>
        <authorList>
            <person name="Fehlner-Peach H."/>
            <person name="Magnabosco C."/>
            <person name="Raghavan V."/>
            <person name="Scher J.U."/>
            <person name="Tett A."/>
            <person name="Cox L.M."/>
            <person name="Gottsegen C."/>
            <person name="Watters A."/>
            <person name="Wiltshire- Gordon J.D."/>
            <person name="Segata N."/>
            <person name="Bonneau R."/>
            <person name="Littman D.R."/>
        </authorList>
    </citation>
    <scope>NUCLEOTIDE SEQUENCE [LARGE SCALE GENOMIC DNA]</scope>
    <source>
        <strain evidence="4">iA622</strain>
    </source>
</reference>
<evidence type="ECO:0000313" key="4">
    <source>
        <dbReference type="Proteomes" id="UP000480425"/>
    </source>
</evidence>
<evidence type="ECO:0000259" key="2">
    <source>
        <dbReference type="Pfam" id="PF18291"/>
    </source>
</evidence>
<dbReference type="Proteomes" id="UP000480425">
    <property type="component" value="Unassembled WGS sequence"/>
</dbReference>
<feature type="domain" description="HU" evidence="2">
    <location>
        <begin position="17"/>
        <end position="118"/>
    </location>
</feature>
<evidence type="ECO:0000256" key="1">
    <source>
        <dbReference type="SAM" id="MobiDB-lite"/>
    </source>
</evidence>
<comment type="caution">
    <text evidence="3">The sequence shown here is derived from an EMBL/GenBank/DDBJ whole genome shotgun (WGS) entry which is preliminary data.</text>
</comment>
<dbReference type="RefSeq" id="WP_153122881.1">
    <property type="nucleotide sequence ID" value="NZ_CP152352.1"/>
</dbReference>
<accession>A0A6G1U0S8</accession>
<evidence type="ECO:0000313" key="3">
    <source>
        <dbReference type="EMBL" id="MQN80418.1"/>
    </source>
</evidence>
<feature type="region of interest" description="Disordered" evidence="1">
    <location>
        <begin position="133"/>
        <end position="179"/>
    </location>
</feature>
<keyword evidence="3" id="KW-0238">DNA-binding</keyword>
<protein>
    <submittedName>
        <fullName evidence="3">DNA-binding protein</fullName>
    </submittedName>
</protein>
<dbReference type="InterPro" id="IPR041607">
    <property type="entry name" value="HU-HIG"/>
</dbReference>
<dbReference type="AlphaFoldDB" id="A0A6G1U0S8"/>
<organism evidence="3 4">
    <name type="scientific">Segatella copri</name>
    <dbReference type="NCBI Taxonomy" id="165179"/>
    <lineage>
        <taxon>Bacteria</taxon>
        <taxon>Pseudomonadati</taxon>
        <taxon>Bacteroidota</taxon>
        <taxon>Bacteroidia</taxon>
        <taxon>Bacteroidales</taxon>
        <taxon>Prevotellaceae</taxon>
        <taxon>Segatella</taxon>
    </lineage>
</organism>
<dbReference type="GO" id="GO:0003677">
    <property type="term" value="F:DNA binding"/>
    <property type="evidence" value="ECO:0007669"/>
    <property type="project" value="UniProtKB-KW"/>
</dbReference>
<dbReference type="OrthoDB" id="1071815at2"/>
<dbReference type="Pfam" id="PF18291">
    <property type="entry name" value="HU-HIG"/>
    <property type="match status" value="1"/>
</dbReference>
<feature type="compositionally biased region" description="Low complexity" evidence="1">
    <location>
        <begin position="142"/>
        <end position="165"/>
    </location>
</feature>